<proteinExistence type="predicted"/>
<gene>
    <name evidence="2" type="ORF">SAMN04488136_1066</name>
</gene>
<dbReference type="STRING" id="861298.SAMN04488136_1066"/>
<keyword evidence="1" id="KW-0732">Signal</keyword>
<dbReference type="Proteomes" id="UP000198854">
    <property type="component" value="Unassembled WGS sequence"/>
</dbReference>
<feature type="signal peptide" evidence="1">
    <location>
        <begin position="1"/>
        <end position="22"/>
    </location>
</feature>
<dbReference type="InterPro" id="IPR032811">
    <property type="entry name" value="Put_conjugal_transfer"/>
</dbReference>
<name>A0A1G7YR18_9VIBR</name>
<dbReference type="RefSeq" id="WP_093271129.1">
    <property type="nucleotide sequence ID" value="NZ_FNDD01000006.1"/>
</dbReference>
<keyword evidence="3" id="KW-1185">Reference proteome</keyword>
<evidence type="ECO:0000256" key="1">
    <source>
        <dbReference type="SAM" id="SignalP"/>
    </source>
</evidence>
<evidence type="ECO:0000313" key="3">
    <source>
        <dbReference type="Proteomes" id="UP000198854"/>
    </source>
</evidence>
<organism evidence="2 3">
    <name type="scientific">Vibrio xiamenensis</name>
    <dbReference type="NCBI Taxonomy" id="861298"/>
    <lineage>
        <taxon>Bacteria</taxon>
        <taxon>Pseudomonadati</taxon>
        <taxon>Pseudomonadota</taxon>
        <taxon>Gammaproteobacteria</taxon>
        <taxon>Vibrionales</taxon>
        <taxon>Vibrionaceae</taxon>
        <taxon>Vibrio</taxon>
    </lineage>
</organism>
<dbReference type="AlphaFoldDB" id="A0A1G7YR18"/>
<protein>
    <submittedName>
        <fullName evidence="2">Plasmid transfer operon, TraF, protein</fullName>
    </submittedName>
</protein>
<feature type="chain" id="PRO_5011597525" evidence="1">
    <location>
        <begin position="23"/>
        <end position="381"/>
    </location>
</feature>
<dbReference type="EMBL" id="FNDD01000006">
    <property type="protein sequence ID" value="SDG99003.1"/>
    <property type="molecule type" value="Genomic_DNA"/>
</dbReference>
<dbReference type="Gene3D" id="2.40.160.60">
    <property type="entry name" value="Outer membrane protein transport protein (OMPP1/FadL/TodX)"/>
    <property type="match status" value="1"/>
</dbReference>
<evidence type="ECO:0000313" key="2">
    <source>
        <dbReference type="EMBL" id="SDG99003.1"/>
    </source>
</evidence>
<sequence length="381" mass="40665">MKKLTTISIAVAVSLSSASVFSATTVADARGNGMGNTGVTTADYLLAPFYNPALTAVSRDNDDFGLLLPAIGASVRDSDDTLTTLDDLQSDIESFEDSPTTAAAEDLNDYLNELEDDAALNATVGVGAAIAIPARMVSVNMFARGYAEIIAIPMIAADAGTNPSDVQTRYENSSVRTIAFGYGEFGVALAKQFAIAGQQFAFGVSPKYQQLKTYKQDITVQDFDIEDFDQSETSKSAFNMDLGAVWLIDDFRVGLAAKDLFSQSIDTIDSGNKYKLDTQVTVSGAYVTEFFTATLDWDLTKQTRFSGVDDDTQFVRVGIEGNAWGWAQLRAGYQIDTQDTLDNTITAGIGISPADVVSLDVSGSYAGENELGVSGNLAFTF</sequence>
<dbReference type="Pfam" id="PF13729">
    <property type="entry name" value="TraF_2"/>
    <property type="match status" value="1"/>
</dbReference>
<dbReference type="OrthoDB" id="6077588at2"/>
<accession>A0A1G7YR18</accession>
<reference evidence="2 3" key="1">
    <citation type="submission" date="2016-10" db="EMBL/GenBank/DDBJ databases">
        <authorList>
            <person name="de Groot N.N."/>
        </authorList>
    </citation>
    <scope>NUCLEOTIDE SEQUENCE [LARGE SCALE GENOMIC DNA]</scope>
    <source>
        <strain evidence="2 3">CGMCC 1.10228</strain>
    </source>
</reference>